<organism evidence="2 3">
    <name type="scientific">Armadillidium nasatum</name>
    <dbReference type="NCBI Taxonomy" id="96803"/>
    <lineage>
        <taxon>Eukaryota</taxon>
        <taxon>Metazoa</taxon>
        <taxon>Ecdysozoa</taxon>
        <taxon>Arthropoda</taxon>
        <taxon>Crustacea</taxon>
        <taxon>Multicrustacea</taxon>
        <taxon>Malacostraca</taxon>
        <taxon>Eumalacostraca</taxon>
        <taxon>Peracarida</taxon>
        <taxon>Isopoda</taxon>
        <taxon>Oniscidea</taxon>
        <taxon>Crinocheta</taxon>
        <taxon>Armadillidiidae</taxon>
        <taxon>Armadillidium</taxon>
    </lineage>
</organism>
<evidence type="ECO:0000313" key="3">
    <source>
        <dbReference type="Proteomes" id="UP000326759"/>
    </source>
</evidence>
<dbReference type="Proteomes" id="UP000326759">
    <property type="component" value="Unassembled WGS sequence"/>
</dbReference>
<accession>A0A5N5TCD4</accession>
<evidence type="ECO:0000256" key="1">
    <source>
        <dbReference type="SAM" id="Phobius"/>
    </source>
</evidence>
<comment type="caution">
    <text evidence="2">The sequence shown here is derived from an EMBL/GenBank/DDBJ whole genome shotgun (WGS) entry which is preliminary data.</text>
</comment>
<dbReference type="EMBL" id="SEYY01003529">
    <property type="protein sequence ID" value="KAB7504231.1"/>
    <property type="molecule type" value="Genomic_DNA"/>
</dbReference>
<evidence type="ECO:0000313" key="2">
    <source>
        <dbReference type="EMBL" id="KAB7504231.1"/>
    </source>
</evidence>
<keyword evidence="1" id="KW-0812">Transmembrane</keyword>
<dbReference type="Gene3D" id="3.40.30.10">
    <property type="entry name" value="Glutaredoxin"/>
    <property type="match status" value="1"/>
</dbReference>
<keyword evidence="1" id="KW-1133">Transmembrane helix</keyword>
<protein>
    <submittedName>
        <fullName evidence="2">Uncharacterized protein</fullName>
    </submittedName>
</protein>
<proteinExistence type="predicted"/>
<name>A0A5N5TCD4_9CRUS</name>
<gene>
    <name evidence="2" type="ORF">Anas_09128</name>
</gene>
<reference evidence="2 3" key="1">
    <citation type="journal article" date="2019" name="PLoS Biol.">
        <title>Sex chromosomes control vertical transmission of feminizing Wolbachia symbionts in an isopod.</title>
        <authorList>
            <person name="Becking T."/>
            <person name="Chebbi M.A."/>
            <person name="Giraud I."/>
            <person name="Moumen B."/>
            <person name="Laverre T."/>
            <person name="Caubet Y."/>
            <person name="Peccoud J."/>
            <person name="Gilbert C."/>
            <person name="Cordaux R."/>
        </authorList>
    </citation>
    <scope>NUCLEOTIDE SEQUENCE [LARGE SCALE GENOMIC DNA]</scope>
    <source>
        <strain evidence="2">ANa2</strain>
        <tissue evidence="2">Whole body excluding digestive tract and cuticle</tissue>
    </source>
</reference>
<keyword evidence="3" id="KW-1185">Reference proteome</keyword>
<sequence length="164" mass="19193">MKIIAPNILREVLKAELWEKSFSVFTIHNNLVPEGMDPSSAVYKQNLKMNSQTFCLLSLFPKYQVATQHWIMKTQMQCYETFENTYEATPTQTGYFEVSVEDKLIHSKKYNFFISIFIMSIIFFVIMKITYTYDTFLDPNGDGFVNTEKKYQRIVEAISKVAET</sequence>
<dbReference type="AlphaFoldDB" id="A0A5N5TCD4"/>
<keyword evidence="1" id="KW-0472">Membrane</keyword>
<feature type="transmembrane region" description="Helical" evidence="1">
    <location>
        <begin position="112"/>
        <end position="131"/>
    </location>
</feature>
<dbReference type="OrthoDB" id="444492at2759"/>